<evidence type="ECO:0000256" key="1">
    <source>
        <dbReference type="ARBA" id="ARBA00009226"/>
    </source>
</evidence>
<feature type="domain" description="Flagellar motor switch protein FliN-like C-terminal" evidence="2">
    <location>
        <begin position="192"/>
        <end position="238"/>
    </location>
</feature>
<evidence type="ECO:0000313" key="3">
    <source>
        <dbReference type="EMBL" id="SBW81691.1"/>
    </source>
</evidence>
<dbReference type="Proteomes" id="UP000245431">
    <property type="component" value="Chromosome PVE_r1"/>
</dbReference>
<protein>
    <recommendedName>
        <fullName evidence="2">Flagellar motor switch protein FliN-like C-terminal domain-containing protein</fullName>
    </recommendedName>
</protein>
<dbReference type="Pfam" id="PF01052">
    <property type="entry name" value="FliMN_C"/>
    <property type="match status" value="2"/>
</dbReference>
<dbReference type="SUPFAM" id="SSF101801">
    <property type="entry name" value="Surface presentation of antigens (SPOA)"/>
    <property type="match status" value="2"/>
</dbReference>
<dbReference type="PANTHER" id="PTHR30034:SF6">
    <property type="entry name" value="YOP PROTEINS TRANSLOCATION PROTEIN Q"/>
    <property type="match status" value="1"/>
</dbReference>
<dbReference type="GO" id="GO:0009425">
    <property type="term" value="C:bacterial-type flagellum basal body"/>
    <property type="evidence" value="ECO:0007669"/>
    <property type="project" value="InterPro"/>
</dbReference>
<dbReference type="InterPro" id="IPR013385">
    <property type="entry name" value="T3SS_SpaO/YscQ/SpaO"/>
</dbReference>
<evidence type="ECO:0000259" key="2">
    <source>
        <dbReference type="Pfam" id="PF01052"/>
    </source>
</evidence>
<dbReference type="GO" id="GO:0071978">
    <property type="term" value="P:bacterial-type flagellum-dependent swarming motility"/>
    <property type="evidence" value="ECO:0007669"/>
    <property type="project" value="TreeGrafter"/>
</dbReference>
<dbReference type="PANTHER" id="PTHR30034">
    <property type="entry name" value="FLAGELLAR MOTOR SWITCH PROTEIN FLIM"/>
    <property type="match status" value="1"/>
</dbReference>
<dbReference type="EMBL" id="LT599583">
    <property type="protein sequence ID" value="SBW81691.1"/>
    <property type="molecule type" value="Genomic_DNA"/>
</dbReference>
<dbReference type="InterPro" id="IPR001543">
    <property type="entry name" value="FliN-like_C"/>
</dbReference>
<proteinExistence type="inferred from homology"/>
<organism evidence="3 4">
    <name type="scientific">Pseudomonas veronii 1YdBTEX2</name>
    <dbReference type="NCBI Taxonomy" id="1295141"/>
    <lineage>
        <taxon>Bacteria</taxon>
        <taxon>Pseudomonadati</taxon>
        <taxon>Pseudomonadota</taxon>
        <taxon>Gammaproteobacteria</taxon>
        <taxon>Pseudomonadales</taxon>
        <taxon>Pseudomonadaceae</taxon>
        <taxon>Pseudomonas</taxon>
    </lineage>
</organism>
<dbReference type="GO" id="GO:0030254">
    <property type="term" value="P:protein secretion by the type III secretion system"/>
    <property type="evidence" value="ECO:0007669"/>
    <property type="project" value="InterPro"/>
</dbReference>
<dbReference type="GO" id="GO:0003774">
    <property type="term" value="F:cytoskeletal motor activity"/>
    <property type="evidence" value="ECO:0007669"/>
    <property type="project" value="InterPro"/>
</dbReference>
<evidence type="ECO:0000313" key="4">
    <source>
        <dbReference type="Proteomes" id="UP000245431"/>
    </source>
</evidence>
<name>A0A1D3K0G2_PSEVE</name>
<feature type="domain" description="Flagellar motor switch protein FliN-like C-terminal" evidence="2">
    <location>
        <begin position="281"/>
        <end position="349"/>
    </location>
</feature>
<dbReference type="PRINTS" id="PR00956">
    <property type="entry name" value="FLGMOTORFLIN"/>
</dbReference>
<dbReference type="Gene3D" id="2.30.330.10">
    <property type="entry name" value="SpoA-like"/>
    <property type="match status" value="2"/>
</dbReference>
<dbReference type="GO" id="GO:0050918">
    <property type="term" value="P:positive chemotaxis"/>
    <property type="evidence" value="ECO:0007669"/>
    <property type="project" value="TreeGrafter"/>
</dbReference>
<accession>A0A1D3K0G2</accession>
<sequence length="352" mass="38048">MNCRPDPPWTPFAEQLTCVDSRWLDMHNRLHRTREAWNGECAGQAIGVHWGCIADPDATAIELLLGLGEEGDASAIRLHLPTQALHVLGVPVALDLQTLPGAMLLELALLSLIEPLEHLTGQTIRFIDRADPAHAVLAAQPCPLHLAARVALDGSSMPVVLHLSVKAGEQIAQWLDQHAPPAFHALTGLRLWLAVKAGEAELSIGELCSLNPGDVVMLDPWPTAQVRLVVNHRLYARAAQHGTTLKLLETPMCINFPKEFSVSQAPTMSEAPHGQSLDSCLDELPLKMVCQAGSVELTLAQLRELGEGSLLSFTEQRHDSVDLMVNGRRIGQGQLVRIGPGLGVRVLSIATS</sequence>
<comment type="similarity">
    <text evidence="1">Belongs to the FliN/MopA/SpaO family.</text>
</comment>
<reference evidence="4" key="1">
    <citation type="submission" date="2016-07" db="EMBL/GenBank/DDBJ databases">
        <authorList>
            <person name="Florea S."/>
            <person name="Webb J.S."/>
            <person name="Jaromczyk J."/>
            <person name="Schardl C.L."/>
        </authorList>
    </citation>
    <scope>NUCLEOTIDE SEQUENCE [LARGE SCALE GENOMIC DNA]</scope>
    <source>
        <strain evidence="4">1YdBTEX2</strain>
    </source>
</reference>
<dbReference type="AlphaFoldDB" id="A0A1D3K0G2"/>
<dbReference type="InterPro" id="IPR001172">
    <property type="entry name" value="FliN_T3SS_HrcQb"/>
</dbReference>
<dbReference type="InterPro" id="IPR036429">
    <property type="entry name" value="SpoA-like_sf"/>
</dbReference>
<gene>
    <name evidence="3" type="ORF">PVE_R1G3809</name>
</gene>
<dbReference type="NCBIfam" id="TIGR02551">
    <property type="entry name" value="SpaO_YscQ"/>
    <property type="match status" value="1"/>
</dbReference>